<evidence type="ECO:0000256" key="1">
    <source>
        <dbReference type="ARBA" id="ARBA00004651"/>
    </source>
</evidence>
<keyword evidence="13" id="KW-1185">Reference proteome</keyword>
<dbReference type="PROSITE" id="PS50283">
    <property type="entry name" value="NA_SOLUT_SYMP_3"/>
    <property type="match status" value="1"/>
</dbReference>
<keyword evidence="3" id="KW-0813">Transport</keyword>
<evidence type="ECO:0000256" key="9">
    <source>
        <dbReference type="ARBA" id="ARBA00023136"/>
    </source>
</evidence>
<name>A0A183BBB5_9TREM</name>
<keyword evidence="7" id="KW-0915">Sodium</keyword>
<dbReference type="PANTHER" id="PTHR42985">
    <property type="entry name" value="SODIUM-COUPLED MONOCARBOXYLATE TRANSPORTER"/>
    <property type="match status" value="1"/>
</dbReference>
<dbReference type="InterPro" id="IPR051163">
    <property type="entry name" value="Sodium:Solute_Symporter_SSF"/>
</dbReference>
<evidence type="ECO:0000256" key="3">
    <source>
        <dbReference type="ARBA" id="ARBA00022448"/>
    </source>
</evidence>
<reference evidence="12 13" key="2">
    <citation type="submission" date="2018-11" db="EMBL/GenBank/DDBJ databases">
        <authorList>
            <consortium name="Pathogen Informatics"/>
        </authorList>
    </citation>
    <scope>NUCLEOTIDE SEQUENCE [LARGE SCALE GENOMIC DNA]</scope>
    <source>
        <strain evidence="12 13">Egypt</strain>
    </source>
</reference>
<keyword evidence="5 11" id="KW-0812">Transmembrane</keyword>
<dbReference type="GO" id="GO:0006814">
    <property type="term" value="P:sodium ion transport"/>
    <property type="evidence" value="ECO:0007669"/>
    <property type="project" value="UniProtKB-KW"/>
</dbReference>
<keyword evidence="6 11" id="KW-1133">Transmembrane helix</keyword>
<reference evidence="14" key="1">
    <citation type="submission" date="2016-06" db="UniProtKB">
        <authorList>
            <consortium name="WormBaseParasite"/>
        </authorList>
    </citation>
    <scope>IDENTIFICATION</scope>
</reference>
<evidence type="ECO:0000313" key="13">
    <source>
        <dbReference type="Proteomes" id="UP000272942"/>
    </source>
</evidence>
<gene>
    <name evidence="12" type="ORF">ECPE_LOCUS16500</name>
</gene>
<evidence type="ECO:0000256" key="11">
    <source>
        <dbReference type="SAM" id="Phobius"/>
    </source>
</evidence>
<dbReference type="EMBL" id="UZAN01064616">
    <property type="protein sequence ID" value="VDP93772.1"/>
    <property type="molecule type" value="Genomic_DNA"/>
</dbReference>
<evidence type="ECO:0000256" key="7">
    <source>
        <dbReference type="ARBA" id="ARBA00023053"/>
    </source>
</evidence>
<dbReference type="WBParaSite" id="ECPE_0001654301-mRNA-1">
    <property type="protein sequence ID" value="ECPE_0001654301-mRNA-1"/>
    <property type="gene ID" value="ECPE_0001654301"/>
</dbReference>
<organism evidence="14">
    <name type="scientific">Echinostoma caproni</name>
    <dbReference type="NCBI Taxonomy" id="27848"/>
    <lineage>
        <taxon>Eukaryota</taxon>
        <taxon>Metazoa</taxon>
        <taxon>Spiralia</taxon>
        <taxon>Lophotrochozoa</taxon>
        <taxon>Platyhelminthes</taxon>
        <taxon>Trematoda</taxon>
        <taxon>Digenea</taxon>
        <taxon>Plagiorchiida</taxon>
        <taxon>Echinostomata</taxon>
        <taxon>Echinostomatoidea</taxon>
        <taxon>Echinostomatidae</taxon>
        <taxon>Echinostoma</taxon>
    </lineage>
</organism>
<dbReference type="Gene3D" id="1.20.1730.10">
    <property type="entry name" value="Sodium/glucose cotransporter"/>
    <property type="match status" value="1"/>
</dbReference>
<feature type="transmembrane region" description="Helical" evidence="11">
    <location>
        <begin position="54"/>
        <end position="74"/>
    </location>
</feature>
<dbReference type="Proteomes" id="UP000272942">
    <property type="component" value="Unassembled WGS sequence"/>
</dbReference>
<dbReference type="GO" id="GO:0005886">
    <property type="term" value="C:plasma membrane"/>
    <property type="evidence" value="ECO:0007669"/>
    <property type="project" value="UniProtKB-SubCell"/>
</dbReference>
<evidence type="ECO:0000256" key="2">
    <source>
        <dbReference type="ARBA" id="ARBA00006434"/>
    </source>
</evidence>
<dbReference type="PANTHER" id="PTHR42985:SF40">
    <property type="entry name" value="LD47995P-RELATED"/>
    <property type="match status" value="1"/>
</dbReference>
<evidence type="ECO:0000313" key="12">
    <source>
        <dbReference type="EMBL" id="VDP93772.1"/>
    </source>
</evidence>
<keyword evidence="8" id="KW-0406">Ion transport</keyword>
<keyword evidence="4" id="KW-1003">Cell membrane</keyword>
<comment type="subcellular location">
    <subcellularLocation>
        <location evidence="1">Cell membrane</location>
        <topology evidence="1">Multi-pass membrane protein</topology>
    </subcellularLocation>
</comment>
<evidence type="ECO:0000256" key="5">
    <source>
        <dbReference type="ARBA" id="ARBA00022692"/>
    </source>
</evidence>
<sequence length="155" mass="17829">MITSFHWSDYFVFAFWLLIYTFIGIYHRYHGQIRAFFRRIIRCEKDLFLSNRQLSLLPIVSSLMASFLSAVSLMGTTTEAYLSGLQFICMILAYIIAFPLTAEMYMPVFYKLRLSCAHEVSLITGLAAEPEVVQFFAPMSLGALRRCDNCVISFT</sequence>
<evidence type="ECO:0000256" key="6">
    <source>
        <dbReference type="ARBA" id="ARBA00022989"/>
    </source>
</evidence>
<keyword evidence="10" id="KW-0739">Sodium transport</keyword>
<dbReference type="GO" id="GO:0015293">
    <property type="term" value="F:symporter activity"/>
    <property type="evidence" value="ECO:0007669"/>
    <property type="project" value="TreeGrafter"/>
</dbReference>
<protein>
    <submittedName>
        <fullName evidence="14">Sodium-dependent multivitamin transporter</fullName>
    </submittedName>
</protein>
<proteinExistence type="inferred from homology"/>
<dbReference type="InterPro" id="IPR001734">
    <property type="entry name" value="Na/solute_symporter"/>
</dbReference>
<comment type="similarity">
    <text evidence="2">Belongs to the sodium:solute symporter (SSF) (TC 2.A.21) family.</text>
</comment>
<evidence type="ECO:0000313" key="14">
    <source>
        <dbReference type="WBParaSite" id="ECPE_0001654301-mRNA-1"/>
    </source>
</evidence>
<evidence type="ECO:0000256" key="4">
    <source>
        <dbReference type="ARBA" id="ARBA00022475"/>
    </source>
</evidence>
<dbReference type="OrthoDB" id="6132759at2759"/>
<evidence type="ECO:0000256" key="8">
    <source>
        <dbReference type="ARBA" id="ARBA00023065"/>
    </source>
</evidence>
<dbReference type="InterPro" id="IPR038377">
    <property type="entry name" value="Na/Glc_symporter_sf"/>
</dbReference>
<dbReference type="AlphaFoldDB" id="A0A183BBB5"/>
<accession>A0A183BBB5</accession>
<feature type="transmembrane region" description="Helical" evidence="11">
    <location>
        <begin position="80"/>
        <end position="102"/>
    </location>
</feature>
<feature type="transmembrane region" description="Helical" evidence="11">
    <location>
        <begin position="12"/>
        <end position="29"/>
    </location>
</feature>
<keyword evidence="9 11" id="KW-0472">Membrane</keyword>
<evidence type="ECO:0000256" key="10">
    <source>
        <dbReference type="ARBA" id="ARBA00023201"/>
    </source>
</evidence>